<evidence type="ECO:0000256" key="1">
    <source>
        <dbReference type="SAM" id="SignalP"/>
    </source>
</evidence>
<dbReference type="PANTHER" id="PTHR34411:SF2">
    <property type="entry name" value="DUF6748 DOMAIN-CONTAINING PROTEIN"/>
    <property type="match status" value="1"/>
</dbReference>
<dbReference type="PANTHER" id="PTHR34411">
    <property type="entry name" value="DUF6748 DOMAIN-CONTAINING PROTEIN-RELATED"/>
    <property type="match status" value="1"/>
</dbReference>
<dbReference type="InterPro" id="IPR046636">
    <property type="entry name" value="DUF6748"/>
</dbReference>
<evidence type="ECO:0000313" key="3">
    <source>
        <dbReference type="EMBL" id="KAF2072597.1"/>
    </source>
</evidence>
<feature type="signal peptide" evidence="1">
    <location>
        <begin position="1"/>
        <end position="19"/>
    </location>
</feature>
<reference evidence="3" key="1">
    <citation type="submission" date="2020-01" db="EMBL/GenBank/DDBJ databases">
        <title>Development of genomics and gene disruption for Polysphondylium violaceum indicates a role for the polyketide synthase stlB in stalk morphogenesis.</title>
        <authorList>
            <person name="Narita B."/>
            <person name="Kawabe Y."/>
            <person name="Kin K."/>
            <person name="Saito T."/>
            <person name="Gibbs R."/>
            <person name="Kuspa A."/>
            <person name="Muzny D."/>
            <person name="Queller D."/>
            <person name="Richards S."/>
            <person name="Strassman J."/>
            <person name="Sucgang R."/>
            <person name="Worley K."/>
            <person name="Schaap P."/>
        </authorList>
    </citation>
    <scope>NUCLEOTIDE SEQUENCE</scope>
    <source>
        <strain evidence="3">QSvi11</strain>
    </source>
</reference>
<dbReference type="EMBL" id="AJWJ01000266">
    <property type="protein sequence ID" value="KAF2072597.1"/>
    <property type="molecule type" value="Genomic_DNA"/>
</dbReference>
<gene>
    <name evidence="3" type="ORF">CYY_006094</name>
</gene>
<evidence type="ECO:0000259" key="2">
    <source>
        <dbReference type="Pfam" id="PF20533"/>
    </source>
</evidence>
<sequence length="285" mass="30798">MKFSLLLLTTLLLVSGVFSLGEDRIGAFYYYLQYEPKQCYTIPCAQYRATKANSNESFNILGISFISGINANDFLKQSENVVIYGTLGGTQYKDHFNLASIAAFKPLPQTTSLSKTLAPLYSFKSSGIVCIKAPCPSMSAVLVNSGQTTNIVGETEPYSSTVTLFDKDWFFGRFYQEGNPKLLAQGSIVNSTFAISNAFISLPDPASPCPKVSKPLCNKPGTVGIFTRDQNRCVSSAGCVEGGACILSIPVCPSGYRLSSYPGGKFGCPVYNCDAKFLKETVVPK</sequence>
<organism evidence="3 4">
    <name type="scientific">Polysphondylium violaceum</name>
    <dbReference type="NCBI Taxonomy" id="133409"/>
    <lineage>
        <taxon>Eukaryota</taxon>
        <taxon>Amoebozoa</taxon>
        <taxon>Evosea</taxon>
        <taxon>Eumycetozoa</taxon>
        <taxon>Dictyostelia</taxon>
        <taxon>Dictyosteliales</taxon>
        <taxon>Dictyosteliaceae</taxon>
        <taxon>Polysphondylium</taxon>
    </lineage>
</organism>
<comment type="caution">
    <text evidence="3">The sequence shown here is derived from an EMBL/GenBank/DDBJ whole genome shotgun (WGS) entry which is preliminary data.</text>
</comment>
<feature type="domain" description="DUF6748" evidence="2">
    <location>
        <begin position="76"/>
        <end position="152"/>
    </location>
</feature>
<evidence type="ECO:0000313" key="4">
    <source>
        <dbReference type="Proteomes" id="UP000695562"/>
    </source>
</evidence>
<proteinExistence type="predicted"/>
<keyword evidence="1" id="KW-0732">Signal</keyword>
<dbReference type="Proteomes" id="UP000695562">
    <property type="component" value="Unassembled WGS sequence"/>
</dbReference>
<dbReference type="OrthoDB" id="18792at2759"/>
<keyword evidence="4" id="KW-1185">Reference proteome</keyword>
<dbReference type="AlphaFoldDB" id="A0A8J4PSA1"/>
<name>A0A8J4PSA1_9MYCE</name>
<feature type="chain" id="PRO_5035196063" description="DUF6748 domain-containing protein" evidence="1">
    <location>
        <begin position="20"/>
        <end position="285"/>
    </location>
</feature>
<protein>
    <recommendedName>
        <fullName evidence="2">DUF6748 domain-containing protein</fullName>
    </recommendedName>
</protein>
<accession>A0A8J4PSA1</accession>
<dbReference type="Pfam" id="PF20533">
    <property type="entry name" value="DUF6748"/>
    <property type="match status" value="1"/>
</dbReference>
<dbReference type="InterPro" id="IPR040405">
    <property type="entry name" value="DDB_G0275255-like"/>
</dbReference>